<keyword evidence="2" id="KW-0812">Transmembrane</keyword>
<dbReference type="EMBL" id="JADNYJ010000006">
    <property type="protein sequence ID" value="KAF8910595.1"/>
    <property type="molecule type" value="Genomic_DNA"/>
</dbReference>
<feature type="compositionally biased region" description="Low complexity" evidence="1">
    <location>
        <begin position="332"/>
        <end position="343"/>
    </location>
</feature>
<keyword evidence="4" id="KW-1185">Reference proteome</keyword>
<evidence type="ECO:0000256" key="2">
    <source>
        <dbReference type="SAM" id="Phobius"/>
    </source>
</evidence>
<accession>A0A9P5NW44</accession>
<keyword evidence="2" id="KW-0472">Membrane</keyword>
<reference evidence="3" key="1">
    <citation type="submission" date="2020-11" db="EMBL/GenBank/DDBJ databases">
        <authorList>
            <consortium name="DOE Joint Genome Institute"/>
            <person name="Ahrendt S."/>
            <person name="Riley R."/>
            <person name="Andreopoulos W."/>
            <person name="LaButti K."/>
            <person name="Pangilinan J."/>
            <person name="Ruiz-duenas F.J."/>
            <person name="Barrasa J.M."/>
            <person name="Sanchez-Garcia M."/>
            <person name="Camarero S."/>
            <person name="Miyauchi S."/>
            <person name="Serrano A."/>
            <person name="Linde D."/>
            <person name="Babiker R."/>
            <person name="Drula E."/>
            <person name="Ayuso-Fernandez I."/>
            <person name="Pacheco R."/>
            <person name="Padilla G."/>
            <person name="Ferreira P."/>
            <person name="Barriuso J."/>
            <person name="Kellner H."/>
            <person name="Castanera R."/>
            <person name="Alfaro M."/>
            <person name="Ramirez L."/>
            <person name="Pisabarro A.G."/>
            <person name="Kuo A."/>
            <person name="Tritt A."/>
            <person name="Lipzen A."/>
            <person name="He G."/>
            <person name="Yan M."/>
            <person name="Ng V."/>
            <person name="Cullen D."/>
            <person name="Martin F."/>
            <person name="Rosso M.-N."/>
            <person name="Henrissat B."/>
            <person name="Hibbett D."/>
            <person name="Martinez A.T."/>
            <person name="Grigoriev I.V."/>
        </authorList>
    </citation>
    <scope>NUCLEOTIDE SEQUENCE</scope>
    <source>
        <strain evidence="3">AH 44721</strain>
    </source>
</reference>
<evidence type="ECO:0000256" key="1">
    <source>
        <dbReference type="SAM" id="MobiDB-lite"/>
    </source>
</evidence>
<feature type="transmembrane region" description="Helical" evidence="2">
    <location>
        <begin position="419"/>
        <end position="436"/>
    </location>
</feature>
<protein>
    <submittedName>
        <fullName evidence="3">Uncharacterized protein</fullName>
    </submittedName>
</protein>
<proteinExistence type="predicted"/>
<feature type="compositionally biased region" description="Polar residues" evidence="1">
    <location>
        <begin position="320"/>
        <end position="331"/>
    </location>
</feature>
<organism evidence="3 4">
    <name type="scientific">Gymnopilus junonius</name>
    <name type="common">Spectacular rustgill mushroom</name>
    <name type="synonym">Gymnopilus spectabilis subsp. junonius</name>
    <dbReference type="NCBI Taxonomy" id="109634"/>
    <lineage>
        <taxon>Eukaryota</taxon>
        <taxon>Fungi</taxon>
        <taxon>Dikarya</taxon>
        <taxon>Basidiomycota</taxon>
        <taxon>Agaricomycotina</taxon>
        <taxon>Agaricomycetes</taxon>
        <taxon>Agaricomycetidae</taxon>
        <taxon>Agaricales</taxon>
        <taxon>Agaricineae</taxon>
        <taxon>Hymenogastraceae</taxon>
        <taxon>Gymnopilus</taxon>
    </lineage>
</organism>
<feature type="compositionally biased region" description="Low complexity" evidence="1">
    <location>
        <begin position="281"/>
        <end position="311"/>
    </location>
</feature>
<name>A0A9P5NW44_GYMJU</name>
<sequence>MPTATATLAKETFFSSKLPLKAGQKQSVQLSPIPTSALTSTTTAKQSRSAALRSLYNRAARAFVLRDIYLTHSLLRSAFDLLSPPSSGSDSLAELRRKWDVLRITFESTLYASPPSSSESLPESLRAILSESPHNLVTSIYNRSLSLFTPYADNAQKTILNAAYLPIQVLTTLIYSSIKLNAPDVGRLIIEDWLARREPHYSLDGQIVPELDDYVKVLDLYCLHILPRLELWDYAKEFLEYESEMPSLRREHLKTTLNNLHIQATASRQESKPVKPAVLQTATATSSSPRSYSPAPSSSSSSSSSLSTTSTHTVVPATPRNRSILSGLTNISQTSSSSSSIASDETATPRASHPITLPNGNAARKSSRPQSKSRTVSSSASSAYSARSAHLAHEVSPRPPSMYSLIRASLAQYLTSGRAVTFVLIFILVPLISFLLRMRRRKRMQIDLAALSGGTAVTVAAASSVSSNADSVRRRLQAAHGGIEGGLVRRAWNEIVRTVGDTVRMAGSGLV</sequence>
<dbReference type="AlphaFoldDB" id="A0A9P5NW44"/>
<feature type="compositionally biased region" description="Low complexity" evidence="1">
    <location>
        <begin position="372"/>
        <end position="381"/>
    </location>
</feature>
<evidence type="ECO:0000313" key="4">
    <source>
        <dbReference type="Proteomes" id="UP000724874"/>
    </source>
</evidence>
<evidence type="ECO:0000313" key="3">
    <source>
        <dbReference type="EMBL" id="KAF8910595.1"/>
    </source>
</evidence>
<keyword evidence="2" id="KW-1133">Transmembrane helix</keyword>
<dbReference type="OrthoDB" id="3981028at2759"/>
<feature type="region of interest" description="Disordered" evidence="1">
    <location>
        <begin position="264"/>
        <end position="381"/>
    </location>
</feature>
<dbReference type="Proteomes" id="UP000724874">
    <property type="component" value="Unassembled WGS sequence"/>
</dbReference>
<gene>
    <name evidence="3" type="ORF">CPB84DRAFT_1842588</name>
</gene>
<comment type="caution">
    <text evidence="3">The sequence shown here is derived from an EMBL/GenBank/DDBJ whole genome shotgun (WGS) entry which is preliminary data.</text>
</comment>